<dbReference type="InterPro" id="IPR006076">
    <property type="entry name" value="FAD-dep_OxRdtase"/>
</dbReference>
<comment type="caution">
    <text evidence="2">The sequence shown here is derived from an EMBL/GenBank/DDBJ whole genome shotgun (WGS) entry which is preliminary data.</text>
</comment>
<proteinExistence type="predicted"/>
<dbReference type="InterPro" id="IPR036188">
    <property type="entry name" value="FAD/NAD-bd_sf"/>
</dbReference>
<evidence type="ECO:0000313" key="3">
    <source>
        <dbReference type="Proteomes" id="UP000285961"/>
    </source>
</evidence>
<dbReference type="Gene3D" id="3.30.9.10">
    <property type="entry name" value="D-Amino Acid Oxidase, subunit A, domain 2"/>
    <property type="match status" value="1"/>
</dbReference>
<protein>
    <submittedName>
        <fullName evidence="2">FAD-dependent oxidoreductase</fullName>
    </submittedName>
</protein>
<dbReference type="EMBL" id="QZKI01000091">
    <property type="protein sequence ID" value="RJP68539.1"/>
    <property type="molecule type" value="Genomic_DNA"/>
</dbReference>
<name>A0A419EVT3_9BACT</name>
<sequence>MREGGRGHHGELDSGQYRRRDAALGRRCGGHAGKCGRRAKSEVVSPLSHRRSVIQERKNVSTSWENLWLDASYEAGPALSGEHEADIAIVGGGFTGLATAYFVKQLFPQKRVVVLESEFVGFGSSGRNTGISGATLGHSLLRLQKKHGTEPVARLQQLSLQSFLLVEELIKKHHIDCDYERNGLLLVAENEKQLRLLEKEAKACEEVGAKAAWLDGNAARSMFGGLDVLAGLHHAEQATLNPARFARGMKRVVESLGVEVYESSRCTRIECGRTARLQTPGGAVRAPVVVMATNAYSNPLGLMRRKVVPFYVYNIATEPLKKAQMDAFGWPKRPTVFNMKHMFWVIRLTADNRVVFINNDALYFYDVDRDYSHRPRQYQNHYELLVRMFPFLNGIKMTHHWGGRIGMTLSFLPCVGRGGEHGNIYYSMGYNGHGVAFSQMAGKMLAALIAGEDSELTSNMLINKAVPGIPTALFSYLGINGYKMMYRIDDWLLS</sequence>
<reference evidence="2 3" key="1">
    <citation type="journal article" date="2017" name="ISME J.">
        <title>Energy and carbon metabolisms in a deep terrestrial subsurface fluid microbial community.</title>
        <authorList>
            <person name="Momper L."/>
            <person name="Jungbluth S.P."/>
            <person name="Lee M.D."/>
            <person name="Amend J.P."/>
        </authorList>
    </citation>
    <scope>NUCLEOTIDE SEQUENCE [LARGE SCALE GENOMIC DNA]</scope>
    <source>
        <strain evidence="2">SURF_17</strain>
    </source>
</reference>
<dbReference type="GO" id="GO:0005737">
    <property type="term" value="C:cytoplasm"/>
    <property type="evidence" value="ECO:0007669"/>
    <property type="project" value="TreeGrafter"/>
</dbReference>
<evidence type="ECO:0000259" key="1">
    <source>
        <dbReference type="Pfam" id="PF01266"/>
    </source>
</evidence>
<dbReference type="AlphaFoldDB" id="A0A419EVT3"/>
<dbReference type="PANTHER" id="PTHR13847:SF281">
    <property type="entry name" value="FAD DEPENDENT OXIDOREDUCTASE DOMAIN-CONTAINING PROTEIN"/>
    <property type="match status" value="1"/>
</dbReference>
<dbReference type="PANTHER" id="PTHR13847">
    <property type="entry name" value="SARCOSINE DEHYDROGENASE-RELATED"/>
    <property type="match status" value="1"/>
</dbReference>
<dbReference type="Gene3D" id="3.50.50.60">
    <property type="entry name" value="FAD/NAD(P)-binding domain"/>
    <property type="match status" value="1"/>
</dbReference>
<dbReference type="SUPFAM" id="SSF51905">
    <property type="entry name" value="FAD/NAD(P)-binding domain"/>
    <property type="match status" value="1"/>
</dbReference>
<gene>
    <name evidence="2" type="ORF">C4532_12910</name>
</gene>
<dbReference type="Proteomes" id="UP000285961">
    <property type="component" value="Unassembled WGS sequence"/>
</dbReference>
<evidence type="ECO:0000313" key="2">
    <source>
        <dbReference type="EMBL" id="RJP68539.1"/>
    </source>
</evidence>
<organism evidence="2 3">
    <name type="scientific">Candidatus Abyssobacteria bacterium SURF_17</name>
    <dbReference type="NCBI Taxonomy" id="2093361"/>
    <lineage>
        <taxon>Bacteria</taxon>
        <taxon>Pseudomonadati</taxon>
        <taxon>Candidatus Hydrogenedentota</taxon>
        <taxon>Candidatus Abyssobacteria</taxon>
    </lineage>
</organism>
<accession>A0A419EVT3</accession>
<feature type="domain" description="FAD dependent oxidoreductase" evidence="1">
    <location>
        <begin position="86"/>
        <end position="448"/>
    </location>
</feature>
<dbReference type="Pfam" id="PF01266">
    <property type="entry name" value="DAO"/>
    <property type="match status" value="1"/>
</dbReference>